<feature type="compositionally biased region" description="Low complexity" evidence="1">
    <location>
        <begin position="241"/>
        <end position="252"/>
    </location>
</feature>
<dbReference type="EMBL" id="PJQM01000890">
    <property type="protein sequence ID" value="RCI03804.1"/>
    <property type="molecule type" value="Genomic_DNA"/>
</dbReference>
<feature type="compositionally biased region" description="Basic residues" evidence="1">
    <location>
        <begin position="94"/>
        <end position="104"/>
    </location>
</feature>
<feature type="compositionally biased region" description="Basic and acidic residues" evidence="1">
    <location>
        <begin position="222"/>
        <end position="231"/>
    </location>
</feature>
<dbReference type="AlphaFoldDB" id="A0A367KNL9"/>
<feature type="compositionally biased region" description="Polar residues" evidence="1">
    <location>
        <begin position="191"/>
        <end position="202"/>
    </location>
</feature>
<dbReference type="STRING" id="4846.A0A367KNL9"/>
<accession>A0A367KNL9</accession>
<sequence>MSRQPVDNNHESSEYEEDDDDSEYEDIEITSWGDNVKSEPATWDSLIDHSTKVKAGGIGNGDLHRRGANFKPVSEDFILAQRLKKPIPSALGGKKPKKKSKKKPKDTTPFSNTTRATAPIVRHSNADRPYVPITHKPMAQRAAPINSVWGMANLSSEPFWEQKKPQSFPPPAQKQKPIAQSRARLPATSEIKPSNPQISTQHQEQRLIAQPTPPNSLMKGKWSLDAEEFKPKSAPPSNLQSPSSAIIPSSSAHQMSAFASNFSPPPSPFTPNASVQSTPLNVQAKPFDPLFQLPVSKPVKVSTPPAPNEPASAPPTSTATASNTSTLSVKPRVKLDKSLITKHLLSKPAQDTVPWFRIELAIADGISTTISVFKDSDPKQIAEEFGHKHNLNVTEKAKEGIANRITQLMNNMKKQQ</sequence>
<protein>
    <submittedName>
        <fullName evidence="2">Uncharacterized protein</fullName>
    </submittedName>
</protein>
<feature type="region of interest" description="Disordered" evidence="1">
    <location>
        <begin position="160"/>
        <end position="252"/>
    </location>
</feature>
<feature type="compositionally biased region" description="Acidic residues" evidence="1">
    <location>
        <begin position="14"/>
        <end position="28"/>
    </location>
</feature>
<evidence type="ECO:0000313" key="3">
    <source>
        <dbReference type="Proteomes" id="UP000253551"/>
    </source>
</evidence>
<keyword evidence="3" id="KW-1185">Reference proteome</keyword>
<evidence type="ECO:0000313" key="2">
    <source>
        <dbReference type="EMBL" id="RCI03804.1"/>
    </source>
</evidence>
<evidence type="ECO:0000256" key="1">
    <source>
        <dbReference type="SAM" id="MobiDB-lite"/>
    </source>
</evidence>
<reference evidence="2 3" key="1">
    <citation type="journal article" date="2018" name="G3 (Bethesda)">
        <title>Phylogenetic and Phylogenomic Definition of Rhizopus Species.</title>
        <authorList>
            <person name="Gryganskyi A.P."/>
            <person name="Golan J."/>
            <person name="Dolatabadi S."/>
            <person name="Mondo S."/>
            <person name="Robb S."/>
            <person name="Idnurm A."/>
            <person name="Muszewska A."/>
            <person name="Steczkiewicz K."/>
            <person name="Masonjones S."/>
            <person name="Liao H.L."/>
            <person name="Gajdeczka M.T."/>
            <person name="Anike F."/>
            <person name="Vuek A."/>
            <person name="Anishchenko I.M."/>
            <person name="Voigt K."/>
            <person name="de Hoog G.S."/>
            <person name="Smith M.E."/>
            <person name="Heitman J."/>
            <person name="Vilgalys R."/>
            <person name="Stajich J.E."/>
        </authorList>
    </citation>
    <scope>NUCLEOTIDE SEQUENCE [LARGE SCALE GENOMIC DNA]</scope>
    <source>
        <strain evidence="2 3">LSU 92-RS-03</strain>
    </source>
</reference>
<gene>
    <name evidence="2" type="ORF">CU098_009552</name>
</gene>
<dbReference type="Proteomes" id="UP000253551">
    <property type="component" value="Unassembled WGS sequence"/>
</dbReference>
<feature type="region of interest" description="Disordered" evidence="1">
    <location>
        <begin position="298"/>
        <end position="328"/>
    </location>
</feature>
<organism evidence="2 3">
    <name type="scientific">Rhizopus stolonifer</name>
    <name type="common">Rhizopus nigricans</name>
    <dbReference type="NCBI Taxonomy" id="4846"/>
    <lineage>
        <taxon>Eukaryota</taxon>
        <taxon>Fungi</taxon>
        <taxon>Fungi incertae sedis</taxon>
        <taxon>Mucoromycota</taxon>
        <taxon>Mucoromycotina</taxon>
        <taxon>Mucoromycetes</taxon>
        <taxon>Mucorales</taxon>
        <taxon>Mucorineae</taxon>
        <taxon>Rhizopodaceae</taxon>
        <taxon>Rhizopus</taxon>
    </lineage>
</organism>
<feature type="region of interest" description="Disordered" evidence="1">
    <location>
        <begin position="81"/>
        <end position="130"/>
    </location>
</feature>
<dbReference type="OrthoDB" id="2273669at2759"/>
<feature type="compositionally biased region" description="Low complexity" evidence="1">
    <location>
        <begin position="298"/>
        <end position="326"/>
    </location>
</feature>
<feature type="region of interest" description="Disordered" evidence="1">
    <location>
        <begin position="1"/>
        <end position="47"/>
    </location>
</feature>
<name>A0A367KNL9_RHIST</name>
<proteinExistence type="predicted"/>
<feature type="region of interest" description="Disordered" evidence="1">
    <location>
        <begin position="257"/>
        <end position="276"/>
    </location>
</feature>
<comment type="caution">
    <text evidence="2">The sequence shown here is derived from an EMBL/GenBank/DDBJ whole genome shotgun (WGS) entry which is preliminary data.</text>
</comment>